<evidence type="ECO:0000313" key="3">
    <source>
        <dbReference type="EMBL" id="WYF45363.1"/>
    </source>
</evidence>
<comment type="similarity">
    <text evidence="2">Belongs to the TacA antitoxin family.</text>
</comment>
<sequence length="96" mass="10352">MTTAKLTSKAERLDMRLSSQQKRLLEQGAALMGLSVSDFVVQSAARAAEELVRSQQVISLTLEGQQAFAAALEAPSAPNAALKAAFRRYKTLQGEE</sequence>
<evidence type="ECO:0000256" key="1">
    <source>
        <dbReference type="ARBA" id="ARBA00022649"/>
    </source>
</evidence>
<dbReference type="GO" id="GO:0006355">
    <property type="term" value="P:regulation of DNA-templated transcription"/>
    <property type="evidence" value="ECO:0007669"/>
    <property type="project" value="InterPro"/>
</dbReference>
<dbReference type="Gene3D" id="1.20.5.780">
    <property type="entry name" value="Single helix bin"/>
    <property type="match status" value="1"/>
</dbReference>
<dbReference type="InterPro" id="IPR010985">
    <property type="entry name" value="Ribbon_hlx_hlx"/>
</dbReference>
<accession>A0AAU6Q405</accession>
<dbReference type="EMBL" id="CP149782">
    <property type="protein sequence ID" value="WYF45363.1"/>
    <property type="molecule type" value="Genomic_DNA"/>
</dbReference>
<organism evidence="3">
    <name type="scientific">Deinococcus sp. VB142</name>
    <dbReference type="NCBI Taxonomy" id="3112952"/>
    <lineage>
        <taxon>Bacteria</taxon>
        <taxon>Thermotogati</taxon>
        <taxon>Deinococcota</taxon>
        <taxon>Deinococci</taxon>
        <taxon>Deinococcales</taxon>
        <taxon>Deinococcaceae</taxon>
        <taxon>Deinococcus</taxon>
    </lineage>
</organism>
<dbReference type="PANTHER" id="PTHR35401">
    <property type="entry name" value="COPG FAMILY HELIX-TURN-HELIX PROTEIN-RELATED-RELATED"/>
    <property type="match status" value="1"/>
</dbReference>
<keyword evidence="1" id="KW-1277">Toxin-antitoxin system</keyword>
<proteinExistence type="inferred from homology"/>
<dbReference type="AlphaFoldDB" id="A0AAU6Q405"/>
<gene>
    <name evidence="3" type="ORF">WDJ50_04345</name>
</gene>
<reference evidence="3" key="1">
    <citation type="submission" date="2024-03" db="EMBL/GenBank/DDBJ databases">
        <title>Deinococcus weizhi sp. nov., isolated from human skin.</title>
        <authorList>
            <person name="Wei Z."/>
            <person name="Tian F."/>
            <person name="Yang C."/>
            <person name="Xin L.T."/>
            <person name="Wen Z.J."/>
            <person name="Lan K.C."/>
            <person name="Yu L."/>
            <person name="Zhe W."/>
            <person name="Dan F.D."/>
            <person name="Jun W."/>
            <person name="Rui Z."/>
            <person name="Yong X.J."/>
            <person name="Ting Y."/>
            <person name="Wei X."/>
            <person name="Xu Z.G."/>
            <person name="Xin Z."/>
            <person name="Dong F.G."/>
            <person name="Ni X.M."/>
            <person name="Zheng M.G."/>
            <person name="Chun Y."/>
            <person name="Qian W.X."/>
        </authorList>
    </citation>
    <scope>NUCLEOTIDE SEQUENCE</scope>
    <source>
        <strain evidence="3">VB142</strain>
    </source>
</reference>
<protein>
    <submittedName>
        <fullName evidence="3">DUF1778 domain-containing protein</fullName>
    </submittedName>
</protein>
<evidence type="ECO:0000256" key="2">
    <source>
        <dbReference type="ARBA" id="ARBA00049988"/>
    </source>
</evidence>
<name>A0AAU6Q405_9DEIO</name>
<dbReference type="InterPro" id="IPR014795">
    <property type="entry name" value="TacA_1-like"/>
</dbReference>
<dbReference type="Pfam" id="PF08681">
    <property type="entry name" value="TacA1"/>
    <property type="match status" value="1"/>
</dbReference>
<dbReference type="SUPFAM" id="SSF47598">
    <property type="entry name" value="Ribbon-helix-helix"/>
    <property type="match status" value="1"/>
</dbReference>
<dbReference type="PANTHER" id="PTHR35401:SF2">
    <property type="entry name" value="ABC-TYPE TRANSPORT SYSTEM"/>
    <property type="match status" value="1"/>
</dbReference>
<dbReference type="RefSeq" id="WP_339096587.1">
    <property type="nucleotide sequence ID" value="NZ_CP149782.1"/>
</dbReference>